<keyword evidence="2" id="KW-1185">Reference proteome</keyword>
<evidence type="ECO:0000313" key="1">
    <source>
        <dbReference type="EMBL" id="OWK62749.1"/>
    </source>
</evidence>
<dbReference type="EMBL" id="MUZQ01000022">
    <property type="protein sequence ID" value="OWK62749.1"/>
    <property type="molecule type" value="Genomic_DNA"/>
</dbReference>
<dbReference type="AlphaFoldDB" id="A0A218V9Y1"/>
<evidence type="ECO:0000313" key="2">
    <source>
        <dbReference type="Proteomes" id="UP000197619"/>
    </source>
</evidence>
<protein>
    <submittedName>
        <fullName evidence="1">Uncharacterized protein</fullName>
    </submittedName>
</protein>
<sequence length="86" mass="9792">MQLAHGQLLVHQDPQVLLHSAVPQQVSPRLCWYLGLFLHRCRTLCLPVIRDSVKRLAEVEVDYIHYFSLICPGICLIVESNQAGQL</sequence>
<proteinExistence type="predicted"/>
<dbReference type="Proteomes" id="UP000197619">
    <property type="component" value="Unassembled WGS sequence"/>
</dbReference>
<name>A0A218V9Y1_9PASE</name>
<reference evidence="1 2" key="1">
    <citation type="submission" date="2017-05" db="EMBL/GenBank/DDBJ databases">
        <title>Genome of assembly of the Bengalese finch, Lonchura striata domestica.</title>
        <authorList>
            <person name="Colquitt B.M."/>
            <person name="Brainard M.S."/>
        </authorList>
    </citation>
    <scope>NUCLEOTIDE SEQUENCE [LARGE SCALE GENOMIC DNA]</scope>
    <source>
        <strain evidence="1">White83orange57</strain>
    </source>
</reference>
<accession>A0A218V9Y1</accession>
<organism evidence="1 2">
    <name type="scientific">Lonchura striata</name>
    <name type="common">white-rumped munia</name>
    <dbReference type="NCBI Taxonomy" id="40157"/>
    <lineage>
        <taxon>Eukaryota</taxon>
        <taxon>Metazoa</taxon>
        <taxon>Chordata</taxon>
        <taxon>Craniata</taxon>
        <taxon>Vertebrata</taxon>
        <taxon>Euteleostomi</taxon>
        <taxon>Archelosauria</taxon>
        <taxon>Archosauria</taxon>
        <taxon>Dinosauria</taxon>
        <taxon>Saurischia</taxon>
        <taxon>Theropoda</taxon>
        <taxon>Coelurosauria</taxon>
        <taxon>Aves</taxon>
        <taxon>Neognathae</taxon>
        <taxon>Neoaves</taxon>
        <taxon>Telluraves</taxon>
        <taxon>Australaves</taxon>
        <taxon>Passeriformes</taxon>
        <taxon>Passeroidea</taxon>
        <taxon>Estrildidae</taxon>
        <taxon>Estrildinae</taxon>
        <taxon>Lonchura</taxon>
    </lineage>
</organism>
<gene>
    <name evidence="1" type="ORF">RLOC_00008181</name>
</gene>
<comment type="caution">
    <text evidence="1">The sequence shown here is derived from an EMBL/GenBank/DDBJ whole genome shotgun (WGS) entry which is preliminary data.</text>
</comment>